<dbReference type="GO" id="GO:0000976">
    <property type="term" value="F:transcription cis-regulatory region binding"/>
    <property type="evidence" value="ECO:0007669"/>
    <property type="project" value="TreeGrafter"/>
</dbReference>
<dbReference type="Proteomes" id="UP000295727">
    <property type="component" value="Plasmid unnamed1"/>
</dbReference>
<dbReference type="PANTHER" id="PTHR30126:SF64">
    <property type="entry name" value="HTH-TYPE TRANSCRIPTIONAL REGULATOR CITR"/>
    <property type="match status" value="1"/>
</dbReference>
<comment type="similarity">
    <text evidence="1">Belongs to the LysR transcriptional regulatory family.</text>
</comment>
<proteinExistence type="inferred from homology"/>
<dbReference type="Pfam" id="PF03466">
    <property type="entry name" value="LysR_substrate"/>
    <property type="match status" value="1"/>
</dbReference>
<evidence type="ECO:0000256" key="1">
    <source>
        <dbReference type="ARBA" id="ARBA00009437"/>
    </source>
</evidence>
<reference evidence="6 7" key="1">
    <citation type="submission" date="2019-03" db="EMBL/GenBank/DDBJ databases">
        <title>Paraburkholderia sp. 7MH5, isolated from subtropical forest soil.</title>
        <authorList>
            <person name="Gao Z.-H."/>
            <person name="Qiu L.-H."/>
        </authorList>
    </citation>
    <scope>NUCLEOTIDE SEQUENCE [LARGE SCALE GENOMIC DNA]</scope>
    <source>
        <strain evidence="6 7">7MH5</strain>
        <plasmid evidence="6 7">unnamed1</plasmid>
    </source>
</reference>
<gene>
    <name evidence="6" type="ORF">E1956_44065</name>
</gene>
<dbReference type="PRINTS" id="PR00039">
    <property type="entry name" value="HTHLYSR"/>
</dbReference>
<evidence type="ECO:0000256" key="2">
    <source>
        <dbReference type="ARBA" id="ARBA00023015"/>
    </source>
</evidence>
<dbReference type="Pfam" id="PF00126">
    <property type="entry name" value="HTH_1"/>
    <property type="match status" value="1"/>
</dbReference>
<dbReference type="InterPro" id="IPR005119">
    <property type="entry name" value="LysR_subst-bd"/>
</dbReference>
<geneLocation type="plasmid" evidence="6 7">
    <name>unnamed1</name>
</geneLocation>
<keyword evidence="7" id="KW-1185">Reference proteome</keyword>
<accession>A0A4P7D9L0</accession>
<name>A0A4P7D9L0_9BURK</name>
<dbReference type="GO" id="GO:0003700">
    <property type="term" value="F:DNA-binding transcription factor activity"/>
    <property type="evidence" value="ECO:0007669"/>
    <property type="project" value="InterPro"/>
</dbReference>
<dbReference type="PANTHER" id="PTHR30126">
    <property type="entry name" value="HTH-TYPE TRANSCRIPTIONAL REGULATOR"/>
    <property type="match status" value="1"/>
</dbReference>
<dbReference type="KEGG" id="ppai:E1956_44065"/>
<dbReference type="Gene3D" id="3.40.190.10">
    <property type="entry name" value="Periplasmic binding protein-like II"/>
    <property type="match status" value="2"/>
</dbReference>
<dbReference type="SUPFAM" id="SSF46785">
    <property type="entry name" value="Winged helix' DNA-binding domain"/>
    <property type="match status" value="1"/>
</dbReference>
<keyword evidence="4" id="KW-0804">Transcription</keyword>
<dbReference type="OrthoDB" id="9178397at2"/>
<evidence type="ECO:0000313" key="7">
    <source>
        <dbReference type="Proteomes" id="UP000295727"/>
    </source>
</evidence>
<dbReference type="Gene3D" id="1.10.10.10">
    <property type="entry name" value="Winged helix-like DNA-binding domain superfamily/Winged helix DNA-binding domain"/>
    <property type="match status" value="1"/>
</dbReference>
<dbReference type="PROSITE" id="PS50931">
    <property type="entry name" value="HTH_LYSR"/>
    <property type="match status" value="1"/>
</dbReference>
<organism evidence="6 7">
    <name type="scientific">Paraburkholderia pallida</name>
    <dbReference type="NCBI Taxonomy" id="2547399"/>
    <lineage>
        <taxon>Bacteria</taxon>
        <taxon>Pseudomonadati</taxon>
        <taxon>Pseudomonadota</taxon>
        <taxon>Betaproteobacteria</taxon>
        <taxon>Burkholderiales</taxon>
        <taxon>Burkholderiaceae</taxon>
        <taxon>Paraburkholderia</taxon>
    </lineage>
</organism>
<dbReference type="InterPro" id="IPR036390">
    <property type="entry name" value="WH_DNA-bd_sf"/>
</dbReference>
<keyword evidence="3" id="KW-0238">DNA-binding</keyword>
<protein>
    <submittedName>
        <fullName evidence="6">LysR family transcriptional regulator</fullName>
    </submittedName>
</protein>
<dbReference type="EMBL" id="CP038152">
    <property type="protein sequence ID" value="QBR04127.1"/>
    <property type="molecule type" value="Genomic_DNA"/>
</dbReference>
<evidence type="ECO:0000256" key="4">
    <source>
        <dbReference type="ARBA" id="ARBA00023163"/>
    </source>
</evidence>
<dbReference type="SUPFAM" id="SSF53850">
    <property type="entry name" value="Periplasmic binding protein-like II"/>
    <property type="match status" value="1"/>
</dbReference>
<dbReference type="FunFam" id="1.10.10.10:FF:000001">
    <property type="entry name" value="LysR family transcriptional regulator"/>
    <property type="match status" value="1"/>
</dbReference>
<dbReference type="InterPro" id="IPR000847">
    <property type="entry name" value="LysR_HTH_N"/>
</dbReference>
<evidence type="ECO:0000256" key="3">
    <source>
        <dbReference type="ARBA" id="ARBA00023125"/>
    </source>
</evidence>
<feature type="domain" description="HTH lysR-type" evidence="5">
    <location>
        <begin position="8"/>
        <end position="65"/>
    </location>
</feature>
<keyword evidence="6" id="KW-0614">Plasmid</keyword>
<dbReference type="AlphaFoldDB" id="A0A4P7D9L0"/>
<keyword evidence="2" id="KW-0805">Transcription regulation</keyword>
<sequence>MRGFDPYFTLQKLEVFCLVAELQSVTRAAELLCVTQPVVTAHIRGLEAKLGVTLLKRVGRNIGLTEAGERVYRWASDVVTRTREMERELTGFEKGTAGSAVIAASMTVGTYLLPPIIASFYAAHPDGLVRTELSNPQAALDAARTGACDFAVLVMHPTENRDGLTVEPLFDEKLLLVSAPRSKLVGASVKADDLKTLPFISAPQNLVRRELEDAQLRACGIDTRNVILEFGHAEAQKLLVKQDLGLSFFLESSIRADVERGELRIVRTPGIAMSLPIFLVHRKDKAFSPFQATLMQQVLSLRNKKAFQND</sequence>
<evidence type="ECO:0000259" key="5">
    <source>
        <dbReference type="PROSITE" id="PS50931"/>
    </source>
</evidence>
<dbReference type="InterPro" id="IPR036388">
    <property type="entry name" value="WH-like_DNA-bd_sf"/>
</dbReference>
<dbReference type="RefSeq" id="WP_134760210.1">
    <property type="nucleotide sequence ID" value="NZ_CP038152.1"/>
</dbReference>
<evidence type="ECO:0000313" key="6">
    <source>
        <dbReference type="EMBL" id="QBR04127.1"/>
    </source>
</evidence>